<keyword evidence="2" id="KW-0812">Transmembrane</keyword>
<dbReference type="EMBL" id="JACHDB010000001">
    <property type="protein sequence ID" value="MBB5430690.1"/>
    <property type="molecule type" value="Genomic_DNA"/>
</dbReference>
<feature type="region of interest" description="Disordered" evidence="1">
    <location>
        <begin position="1"/>
        <end position="45"/>
    </location>
</feature>
<evidence type="ECO:0000313" key="3">
    <source>
        <dbReference type="EMBL" id="MBB5430690.1"/>
    </source>
</evidence>
<accession>A0A7W8VC81</accession>
<dbReference type="Proteomes" id="UP000572635">
    <property type="component" value="Unassembled WGS sequence"/>
</dbReference>
<feature type="transmembrane region" description="Helical" evidence="2">
    <location>
        <begin position="53"/>
        <end position="76"/>
    </location>
</feature>
<proteinExistence type="predicted"/>
<protein>
    <submittedName>
        <fullName evidence="3">Uncharacterized protein</fullName>
    </submittedName>
</protein>
<comment type="caution">
    <text evidence="3">The sequence shown here is derived from an EMBL/GenBank/DDBJ whole genome shotgun (WGS) entry which is preliminary data.</text>
</comment>
<sequence length="158" mass="16576">MSPKKKNKNKRTRPAGPRTAPTPHRDRRDGESAAETPRRRTPVPLDGPPRWPIALWSGLTALWLIGSALFFVLILAEGLALMGETDPAPDALHTTALYLLGLIVCALAVPAAGAVTAALLRRRIAAAMFALATTASAIALFSLGSPAQLLDALRGGLG</sequence>
<feature type="compositionally biased region" description="Basic residues" evidence="1">
    <location>
        <begin position="1"/>
        <end position="13"/>
    </location>
</feature>
<keyword evidence="4" id="KW-1185">Reference proteome</keyword>
<dbReference type="SUPFAM" id="SSF103473">
    <property type="entry name" value="MFS general substrate transporter"/>
    <property type="match status" value="1"/>
</dbReference>
<dbReference type="AlphaFoldDB" id="A0A7W8VC81"/>
<evidence type="ECO:0000256" key="2">
    <source>
        <dbReference type="SAM" id="Phobius"/>
    </source>
</evidence>
<feature type="transmembrane region" description="Helical" evidence="2">
    <location>
        <begin position="96"/>
        <end position="120"/>
    </location>
</feature>
<feature type="transmembrane region" description="Helical" evidence="2">
    <location>
        <begin position="127"/>
        <end position="149"/>
    </location>
</feature>
<keyword evidence="2" id="KW-1133">Transmembrane helix</keyword>
<organism evidence="3 4">
    <name type="scientific">Nocardiopsis composta</name>
    <dbReference type="NCBI Taxonomy" id="157465"/>
    <lineage>
        <taxon>Bacteria</taxon>
        <taxon>Bacillati</taxon>
        <taxon>Actinomycetota</taxon>
        <taxon>Actinomycetes</taxon>
        <taxon>Streptosporangiales</taxon>
        <taxon>Nocardiopsidaceae</taxon>
        <taxon>Nocardiopsis</taxon>
    </lineage>
</organism>
<dbReference type="RefSeq" id="WP_184388762.1">
    <property type="nucleotide sequence ID" value="NZ_BAAAJD010000020.1"/>
</dbReference>
<keyword evidence="2" id="KW-0472">Membrane</keyword>
<reference evidence="3 4" key="1">
    <citation type="submission" date="2020-08" db="EMBL/GenBank/DDBJ databases">
        <title>Sequencing the genomes of 1000 actinobacteria strains.</title>
        <authorList>
            <person name="Klenk H.-P."/>
        </authorList>
    </citation>
    <scope>NUCLEOTIDE SEQUENCE [LARGE SCALE GENOMIC DNA]</scope>
    <source>
        <strain evidence="3 4">DSM 44551</strain>
    </source>
</reference>
<gene>
    <name evidence="3" type="ORF">HDA36_000774</name>
</gene>
<evidence type="ECO:0000256" key="1">
    <source>
        <dbReference type="SAM" id="MobiDB-lite"/>
    </source>
</evidence>
<evidence type="ECO:0000313" key="4">
    <source>
        <dbReference type="Proteomes" id="UP000572635"/>
    </source>
</evidence>
<dbReference type="InterPro" id="IPR036259">
    <property type="entry name" value="MFS_trans_sf"/>
</dbReference>
<name>A0A7W8VC81_9ACTN</name>